<reference evidence="2 3" key="1">
    <citation type="submission" date="2020-02" db="EMBL/GenBank/DDBJ databases">
        <title>Genome sequencing, annotation and comparative genomic analysis of Bacillus tequilensis EA-CB0015, an effective biological control agent against Pseudocercospora fijiensis in banana plants.</title>
        <authorList>
            <person name="Cuellar-Gaviria T.Z."/>
            <person name="Ju K.-S."/>
            <person name="Villegas-Escobar V."/>
        </authorList>
    </citation>
    <scope>NUCLEOTIDE SEQUENCE [LARGE SCALE GENOMIC DNA]</scope>
    <source>
        <strain evidence="2 3">EA-CB0015</strain>
    </source>
</reference>
<evidence type="ECO:0000313" key="3">
    <source>
        <dbReference type="Proteomes" id="UP000501914"/>
    </source>
</evidence>
<organism evidence="2 3">
    <name type="scientific">Bacillus tequilensis</name>
    <dbReference type="NCBI Taxonomy" id="227866"/>
    <lineage>
        <taxon>Bacteria</taxon>
        <taxon>Bacillati</taxon>
        <taxon>Bacillota</taxon>
        <taxon>Bacilli</taxon>
        <taxon>Bacillales</taxon>
        <taxon>Bacillaceae</taxon>
        <taxon>Bacillus</taxon>
    </lineage>
</organism>
<evidence type="ECO:0000313" key="2">
    <source>
        <dbReference type="EMBL" id="QIW78826.1"/>
    </source>
</evidence>
<dbReference type="InterPro" id="IPR027474">
    <property type="entry name" value="L-asparaginase_N"/>
</dbReference>
<accession>A0A6H0WHG4</accession>
<evidence type="ECO:0000259" key="1">
    <source>
        <dbReference type="Pfam" id="PF00710"/>
    </source>
</evidence>
<sequence>MKVDCDKKSHGKGVLVVLNDRIGSARFITKTNTATVDPFKA</sequence>
<dbReference type="InterPro" id="IPR006034">
    <property type="entry name" value="Asparaginase/glutaminase-like"/>
</dbReference>
<dbReference type="AlphaFoldDB" id="A0A6H0WHG4"/>
<dbReference type="PIRSF" id="PIRSF001220">
    <property type="entry name" value="L-ASNase_gatD"/>
    <property type="match status" value="1"/>
</dbReference>
<name>A0A6H0WHG4_9BACI</name>
<dbReference type="SUPFAM" id="SSF53774">
    <property type="entry name" value="Glutaminase/Asparaginase"/>
    <property type="match status" value="1"/>
</dbReference>
<dbReference type="PIRSF" id="PIRSF500176">
    <property type="entry name" value="L_ASNase"/>
    <property type="match status" value="1"/>
</dbReference>
<proteinExistence type="predicted"/>
<keyword evidence="3" id="KW-1185">Reference proteome</keyword>
<dbReference type="GO" id="GO:0004067">
    <property type="term" value="F:asparaginase activity"/>
    <property type="evidence" value="ECO:0007669"/>
    <property type="project" value="UniProtKB-UniRule"/>
</dbReference>
<protein>
    <recommendedName>
        <fullName evidence="1">L-asparaginase N-terminal domain-containing protein</fullName>
    </recommendedName>
</protein>
<dbReference type="EMBL" id="CP048852">
    <property type="protein sequence ID" value="QIW78826.1"/>
    <property type="molecule type" value="Genomic_DNA"/>
</dbReference>
<dbReference type="InterPro" id="IPR036152">
    <property type="entry name" value="Asp/glu_Ase-like_sf"/>
</dbReference>
<dbReference type="Proteomes" id="UP000501914">
    <property type="component" value="Chromosome"/>
</dbReference>
<dbReference type="KEGG" id="bteq:G4P54_02800"/>
<feature type="domain" description="L-asparaginase N-terminal" evidence="1">
    <location>
        <begin position="3"/>
        <end position="40"/>
    </location>
</feature>
<gene>
    <name evidence="2" type="ORF">G4P54_02800</name>
</gene>
<dbReference type="RefSeq" id="WP_167871704.1">
    <property type="nucleotide sequence ID" value="NZ_CP048852.1"/>
</dbReference>
<dbReference type="Pfam" id="PF00710">
    <property type="entry name" value="Asparaginase"/>
    <property type="match status" value="1"/>
</dbReference>
<dbReference type="PROSITE" id="PS51732">
    <property type="entry name" value="ASN_GLN_ASE_3"/>
    <property type="match status" value="1"/>
</dbReference>